<accession>A0ABW6W809</accession>
<evidence type="ECO:0000313" key="4">
    <source>
        <dbReference type="EMBL" id="MFF5289445.1"/>
    </source>
</evidence>
<feature type="domain" description="STAS" evidence="3">
    <location>
        <begin position="68"/>
        <end position="169"/>
    </location>
</feature>
<organism evidence="4 5">
    <name type="scientific">Paractinoplanes globisporus</name>
    <dbReference type="NCBI Taxonomy" id="113565"/>
    <lineage>
        <taxon>Bacteria</taxon>
        <taxon>Bacillati</taxon>
        <taxon>Actinomycetota</taxon>
        <taxon>Actinomycetes</taxon>
        <taxon>Micromonosporales</taxon>
        <taxon>Micromonosporaceae</taxon>
        <taxon>Paractinoplanes</taxon>
    </lineage>
</organism>
<evidence type="ECO:0000259" key="3">
    <source>
        <dbReference type="PROSITE" id="PS50801"/>
    </source>
</evidence>
<dbReference type="InterPro" id="IPR003658">
    <property type="entry name" value="Anti-sigma_ant"/>
</dbReference>
<dbReference type="SUPFAM" id="SSF52091">
    <property type="entry name" value="SpoIIaa-like"/>
    <property type="match status" value="1"/>
</dbReference>
<dbReference type="RefSeq" id="WP_281171430.1">
    <property type="nucleotide sequence ID" value="NZ_JBIAZU010000001.1"/>
</dbReference>
<dbReference type="PROSITE" id="PS50801">
    <property type="entry name" value="STAS"/>
    <property type="match status" value="1"/>
</dbReference>
<dbReference type="NCBIfam" id="TIGR00377">
    <property type="entry name" value="ant_ant_sig"/>
    <property type="match status" value="1"/>
</dbReference>
<protein>
    <recommendedName>
        <fullName evidence="2">Anti-sigma factor antagonist</fullName>
    </recommendedName>
</protein>
<dbReference type="Pfam" id="PF01740">
    <property type="entry name" value="STAS"/>
    <property type="match status" value="1"/>
</dbReference>
<evidence type="ECO:0000256" key="2">
    <source>
        <dbReference type="RuleBase" id="RU003749"/>
    </source>
</evidence>
<dbReference type="InterPro" id="IPR002645">
    <property type="entry name" value="STAS_dom"/>
</dbReference>
<dbReference type="CDD" id="cd07043">
    <property type="entry name" value="STAS_anti-anti-sigma_factors"/>
    <property type="match status" value="1"/>
</dbReference>
<keyword evidence="5" id="KW-1185">Reference proteome</keyword>
<name>A0ABW6W809_9ACTN</name>
<dbReference type="PANTHER" id="PTHR33495:SF2">
    <property type="entry name" value="ANTI-SIGMA FACTOR ANTAGONIST TM_1081-RELATED"/>
    <property type="match status" value="1"/>
</dbReference>
<dbReference type="Gene3D" id="3.30.750.24">
    <property type="entry name" value="STAS domain"/>
    <property type="match status" value="1"/>
</dbReference>
<reference evidence="4 5" key="1">
    <citation type="submission" date="2024-10" db="EMBL/GenBank/DDBJ databases">
        <title>The Natural Products Discovery Center: Release of the First 8490 Sequenced Strains for Exploring Actinobacteria Biosynthetic Diversity.</title>
        <authorList>
            <person name="Kalkreuter E."/>
            <person name="Kautsar S.A."/>
            <person name="Yang D."/>
            <person name="Bader C.D."/>
            <person name="Teijaro C.N."/>
            <person name="Fluegel L."/>
            <person name="Davis C.M."/>
            <person name="Simpson J.R."/>
            <person name="Lauterbach L."/>
            <person name="Steele A.D."/>
            <person name="Gui C."/>
            <person name="Meng S."/>
            <person name="Li G."/>
            <person name="Viehrig K."/>
            <person name="Ye F."/>
            <person name="Su P."/>
            <person name="Kiefer A.F."/>
            <person name="Nichols A."/>
            <person name="Cepeda A.J."/>
            <person name="Yan W."/>
            <person name="Fan B."/>
            <person name="Jiang Y."/>
            <person name="Adhikari A."/>
            <person name="Zheng C.-J."/>
            <person name="Schuster L."/>
            <person name="Cowan T.M."/>
            <person name="Smanski M.J."/>
            <person name="Chevrette M.G."/>
            <person name="De Carvalho L.P.S."/>
            <person name="Shen B."/>
        </authorList>
    </citation>
    <scope>NUCLEOTIDE SEQUENCE [LARGE SCALE GENOMIC DNA]</scope>
    <source>
        <strain evidence="4 5">NPDC000087</strain>
    </source>
</reference>
<comment type="caution">
    <text evidence="4">The sequence shown here is derived from an EMBL/GenBank/DDBJ whole genome shotgun (WGS) entry which is preliminary data.</text>
</comment>
<sequence length="169" mass="18356">MSSRRTGGLVSLAAGRRDGWCGRDADRRGRPDGALLTHWGGRSRERLSAVIGPQECNEWHSPAPALEIRVEAASSDRILVIRVSGEIDIANAPALTDWFTDVVEATSTAQITIDIADVDFCDVAGVRAFISAYIHAKVRRIDSQVVNPRPHIAWLLDAANAAFLLERGS</sequence>
<evidence type="ECO:0000313" key="5">
    <source>
        <dbReference type="Proteomes" id="UP001602245"/>
    </source>
</evidence>
<comment type="similarity">
    <text evidence="1 2">Belongs to the anti-sigma-factor antagonist family.</text>
</comment>
<dbReference type="PANTHER" id="PTHR33495">
    <property type="entry name" value="ANTI-SIGMA FACTOR ANTAGONIST TM_1081-RELATED-RELATED"/>
    <property type="match status" value="1"/>
</dbReference>
<dbReference type="EMBL" id="JBIAZU010000001">
    <property type="protein sequence ID" value="MFF5289445.1"/>
    <property type="molecule type" value="Genomic_DNA"/>
</dbReference>
<dbReference type="Proteomes" id="UP001602245">
    <property type="component" value="Unassembled WGS sequence"/>
</dbReference>
<gene>
    <name evidence="4" type="ORF">ACFY35_08410</name>
</gene>
<evidence type="ECO:0000256" key="1">
    <source>
        <dbReference type="ARBA" id="ARBA00009013"/>
    </source>
</evidence>
<dbReference type="InterPro" id="IPR036513">
    <property type="entry name" value="STAS_dom_sf"/>
</dbReference>
<proteinExistence type="inferred from homology"/>